<dbReference type="RefSeq" id="WP_097123294.1">
    <property type="nucleotide sequence ID" value="NZ_OCND01000011.1"/>
</dbReference>
<protein>
    <recommendedName>
        <fullName evidence="4">Type IV secretion system protein VirB5</fullName>
    </recommendedName>
</protein>
<evidence type="ECO:0008006" key="4">
    <source>
        <dbReference type="Google" id="ProtNLM"/>
    </source>
</evidence>
<evidence type="ECO:0000256" key="1">
    <source>
        <dbReference type="SAM" id="SignalP"/>
    </source>
</evidence>
<sequence length="263" mass="29722">MKYARKSIGSRKMAALKKAILVLMLSCFVIGNAQAVVFHDAIHNIQTMIGHLMSRIEAVKAVGQDATQYMRQLQHYRQQLADLSMMFRMHSIGMNMEFKERALDHGMAQECPGTSGLPSISDLWNLVAVNDEDDISAQQLMRCQQIVMLKNQKYNEMVRLLKNVEARANNLEDINNDRFGIGTSEGKMNSSSNQIQLFVAHNQVDMQYSKTVLESYDAYIQALEEDQQRLAMMAMQGKKSIWGTVAQGVTLKAALRAAKSRER</sequence>
<name>A0A286DDS3_9GAMM</name>
<keyword evidence="3" id="KW-1185">Reference proteome</keyword>
<proteinExistence type="predicted"/>
<organism evidence="2 3">
    <name type="scientific">Pseudoxanthomonas wuyuanensis</name>
    <dbReference type="NCBI Taxonomy" id="1073196"/>
    <lineage>
        <taxon>Bacteria</taxon>
        <taxon>Pseudomonadati</taxon>
        <taxon>Pseudomonadota</taxon>
        <taxon>Gammaproteobacteria</taxon>
        <taxon>Lysobacterales</taxon>
        <taxon>Lysobacteraceae</taxon>
        <taxon>Pseudoxanthomonas</taxon>
    </lineage>
</organism>
<gene>
    <name evidence="2" type="ORF">SAMN06296416_11115</name>
</gene>
<feature type="signal peptide" evidence="1">
    <location>
        <begin position="1"/>
        <end position="35"/>
    </location>
</feature>
<dbReference type="AlphaFoldDB" id="A0A286DDS3"/>
<evidence type="ECO:0000313" key="3">
    <source>
        <dbReference type="Proteomes" id="UP000219374"/>
    </source>
</evidence>
<dbReference type="Proteomes" id="UP000219374">
    <property type="component" value="Unassembled WGS sequence"/>
</dbReference>
<reference evidence="2 3" key="1">
    <citation type="submission" date="2017-09" db="EMBL/GenBank/DDBJ databases">
        <authorList>
            <person name="Ehlers B."/>
            <person name="Leendertz F.H."/>
        </authorList>
    </citation>
    <scope>NUCLEOTIDE SEQUENCE [LARGE SCALE GENOMIC DNA]</scope>
    <source>
        <strain evidence="2 3">CGMCC 1.10978</strain>
    </source>
</reference>
<dbReference type="OrthoDB" id="6000256at2"/>
<keyword evidence="1" id="KW-0732">Signal</keyword>
<feature type="chain" id="PRO_5013352605" description="Type IV secretion system protein VirB5" evidence="1">
    <location>
        <begin position="36"/>
        <end position="263"/>
    </location>
</feature>
<evidence type="ECO:0000313" key="2">
    <source>
        <dbReference type="EMBL" id="SOD56801.1"/>
    </source>
</evidence>
<accession>A0A286DDS3</accession>
<dbReference type="EMBL" id="OCND01000011">
    <property type="protein sequence ID" value="SOD56801.1"/>
    <property type="molecule type" value="Genomic_DNA"/>
</dbReference>